<dbReference type="AlphaFoldDB" id="A0A418V4D7"/>
<evidence type="ECO:0000259" key="1">
    <source>
        <dbReference type="SMART" id="SM00421"/>
    </source>
</evidence>
<dbReference type="Gene3D" id="1.10.10.10">
    <property type="entry name" value="Winged helix-like DNA-binding domain superfamily/Winged helix DNA-binding domain"/>
    <property type="match status" value="1"/>
</dbReference>
<dbReference type="Proteomes" id="UP000285523">
    <property type="component" value="Unassembled WGS sequence"/>
</dbReference>
<dbReference type="OrthoDB" id="7444822at2"/>
<dbReference type="GO" id="GO:0003677">
    <property type="term" value="F:DNA binding"/>
    <property type="evidence" value="ECO:0007669"/>
    <property type="project" value="InterPro"/>
</dbReference>
<proteinExistence type="predicted"/>
<organism evidence="2 3">
    <name type="scientific">Rhodopseudomonas palustris</name>
    <dbReference type="NCBI Taxonomy" id="1076"/>
    <lineage>
        <taxon>Bacteria</taxon>
        <taxon>Pseudomonadati</taxon>
        <taxon>Pseudomonadota</taxon>
        <taxon>Alphaproteobacteria</taxon>
        <taxon>Hyphomicrobiales</taxon>
        <taxon>Nitrobacteraceae</taxon>
        <taxon>Rhodopseudomonas</taxon>
    </lineage>
</organism>
<dbReference type="RefSeq" id="WP_119857391.1">
    <property type="nucleotide sequence ID" value="NZ_QYYD01000014.1"/>
</dbReference>
<evidence type="ECO:0000313" key="3">
    <source>
        <dbReference type="Proteomes" id="UP000285523"/>
    </source>
</evidence>
<dbReference type="InterPro" id="IPR000792">
    <property type="entry name" value="Tscrpt_reg_LuxR_C"/>
</dbReference>
<dbReference type="SMART" id="SM00421">
    <property type="entry name" value="HTH_LUXR"/>
    <property type="match status" value="1"/>
</dbReference>
<evidence type="ECO:0000313" key="2">
    <source>
        <dbReference type="EMBL" id="RJF70953.1"/>
    </source>
</evidence>
<name>A0A418V4D7_RHOPL</name>
<protein>
    <submittedName>
        <fullName evidence="2">Helix-turn-helix transcriptional regulator</fullName>
    </submittedName>
</protein>
<dbReference type="EMBL" id="QYYD01000014">
    <property type="protein sequence ID" value="RJF70953.1"/>
    <property type="molecule type" value="Genomic_DNA"/>
</dbReference>
<feature type="domain" description="HTH luxR-type" evidence="1">
    <location>
        <begin position="297"/>
        <end position="354"/>
    </location>
</feature>
<dbReference type="SUPFAM" id="SSF46894">
    <property type="entry name" value="C-terminal effector domain of the bipartite response regulators"/>
    <property type="match status" value="1"/>
</dbReference>
<dbReference type="GO" id="GO:0006355">
    <property type="term" value="P:regulation of DNA-templated transcription"/>
    <property type="evidence" value="ECO:0007669"/>
    <property type="project" value="InterPro"/>
</dbReference>
<dbReference type="InterPro" id="IPR036388">
    <property type="entry name" value="WH-like_DNA-bd_sf"/>
</dbReference>
<reference evidence="2 3" key="1">
    <citation type="submission" date="2018-09" db="EMBL/GenBank/DDBJ databases">
        <title>Draft genome sequence of Rhodopseudomonas palustris 2.1.18.</title>
        <authorList>
            <person name="Robertson S.L."/>
            <person name="Meyer T.E."/>
            <person name="Kyndt J.A."/>
        </authorList>
    </citation>
    <scope>NUCLEOTIDE SEQUENCE [LARGE SCALE GENOMIC DNA]</scope>
    <source>
        <strain evidence="2 3">2.1.18</strain>
    </source>
</reference>
<comment type="caution">
    <text evidence="2">The sequence shown here is derived from an EMBL/GenBank/DDBJ whole genome shotgun (WGS) entry which is preliminary data.</text>
</comment>
<sequence>MEQQFTALTDRIYEAGLVPQLWPALLHEIGDAVGGNGGALFAVHEGYGRSLNSPNHDGTMSLFMNGGWSQRDRTLPRALALGHPGFVSERDLFTEIELNADEVYRDFFRKHGLDYRAGTIIPMPTGDSVAITIFRTGAQGPVAPQDIQFLDGLRPHLARASLIANRLGFERVRAQAETLQALGLPGAVLGRQGRVLAANALFQTYMPSLFQDRTQRLAISDQAADGLLATALAELHLEGRNIRSIPIGATPDRVPMVVHVVPVRGAANDIFLQAAALLIVTPVDRAAVPSAEVLQGLFDLTPTEAKIAHGIGLARSVEELARSHGVDRETVRSQLKAVLSKTGLSRQQELVSLLAGKALE</sequence>
<dbReference type="InterPro" id="IPR016032">
    <property type="entry name" value="Sig_transdc_resp-reg_C-effctor"/>
</dbReference>
<accession>A0A418V4D7</accession>
<gene>
    <name evidence="2" type="ORF">D4Q52_15100</name>
</gene>